<dbReference type="SUPFAM" id="SSF48498">
    <property type="entry name" value="Tetracyclin repressor-like, C-terminal domain"/>
    <property type="match status" value="1"/>
</dbReference>
<dbReference type="AlphaFoldDB" id="A0A023D973"/>
<dbReference type="PANTHER" id="PTHR30055">
    <property type="entry name" value="HTH-TYPE TRANSCRIPTIONAL REGULATOR RUTR"/>
    <property type="match status" value="1"/>
</dbReference>
<name>A0A023D973_ACIMT</name>
<evidence type="ECO:0000256" key="3">
    <source>
        <dbReference type="ARBA" id="ARBA00023163"/>
    </source>
</evidence>
<dbReference type="GO" id="GO:0000976">
    <property type="term" value="F:transcription cis-regulatory region binding"/>
    <property type="evidence" value="ECO:0007669"/>
    <property type="project" value="TreeGrafter"/>
</dbReference>
<dbReference type="PRINTS" id="PR00455">
    <property type="entry name" value="HTHTETR"/>
</dbReference>
<accession>A0A023D973</accession>
<comment type="caution">
    <text evidence="6">The sequence shown here is derived from an EMBL/GenBank/DDBJ whole genome shotgun (WGS) entry which is preliminary data.</text>
</comment>
<dbReference type="InterPro" id="IPR050109">
    <property type="entry name" value="HTH-type_TetR-like_transc_reg"/>
</dbReference>
<dbReference type="Pfam" id="PF00440">
    <property type="entry name" value="TetR_N"/>
    <property type="match status" value="1"/>
</dbReference>
<dbReference type="Proteomes" id="UP000019760">
    <property type="component" value="Unassembled WGS sequence"/>
</dbReference>
<keyword evidence="2 4" id="KW-0238">DNA-binding</keyword>
<evidence type="ECO:0000256" key="1">
    <source>
        <dbReference type="ARBA" id="ARBA00023015"/>
    </source>
</evidence>
<keyword evidence="7" id="KW-1185">Reference proteome</keyword>
<evidence type="ECO:0000313" key="6">
    <source>
        <dbReference type="EMBL" id="GAJ30684.1"/>
    </source>
</evidence>
<organism evidence="6 7">
    <name type="scientific">Acidomonas methanolica NBRC 104435</name>
    <dbReference type="NCBI Taxonomy" id="1231351"/>
    <lineage>
        <taxon>Bacteria</taxon>
        <taxon>Pseudomonadati</taxon>
        <taxon>Pseudomonadota</taxon>
        <taxon>Alphaproteobacteria</taxon>
        <taxon>Acetobacterales</taxon>
        <taxon>Acetobacteraceae</taxon>
        <taxon>Acidomonas</taxon>
    </lineage>
</organism>
<evidence type="ECO:0000256" key="2">
    <source>
        <dbReference type="ARBA" id="ARBA00023125"/>
    </source>
</evidence>
<dbReference type="Pfam" id="PF13305">
    <property type="entry name" value="TetR_C_33"/>
    <property type="match status" value="1"/>
</dbReference>
<evidence type="ECO:0000259" key="5">
    <source>
        <dbReference type="PROSITE" id="PS50977"/>
    </source>
</evidence>
<reference evidence="7" key="1">
    <citation type="journal article" date="2014" name="FEMS Microbiol. Lett.">
        <title>Draft Genomic DNA Sequence of the Facultatively Methylotrophic Bacterium Acidomonas methanolica type strain MB58.</title>
        <authorList>
            <person name="Higashiura N."/>
            <person name="Hadano H."/>
            <person name="Hirakawa H."/>
            <person name="Matsutani M."/>
            <person name="Takabe S."/>
            <person name="Matsushita K."/>
            <person name="Azuma Y."/>
        </authorList>
    </citation>
    <scope>NUCLEOTIDE SEQUENCE [LARGE SCALE GENOMIC DNA]</scope>
    <source>
        <strain evidence="7">MB58</strain>
    </source>
</reference>
<protein>
    <submittedName>
        <fullName evidence="6">Transcriptional regulator TetR</fullName>
    </submittedName>
</protein>
<keyword evidence="3" id="KW-0804">Transcription</keyword>
<gene>
    <name evidence="6" type="ORF">Amme_235_001</name>
</gene>
<dbReference type="PROSITE" id="PS50977">
    <property type="entry name" value="HTH_TETR_2"/>
    <property type="match status" value="1"/>
</dbReference>
<evidence type="ECO:0000313" key="7">
    <source>
        <dbReference type="Proteomes" id="UP000019760"/>
    </source>
</evidence>
<dbReference type="PANTHER" id="PTHR30055:SF220">
    <property type="entry name" value="TETR-FAMILY REGULATORY PROTEIN"/>
    <property type="match status" value="1"/>
</dbReference>
<dbReference type="InterPro" id="IPR001647">
    <property type="entry name" value="HTH_TetR"/>
</dbReference>
<reference evidence="6 7" key="2">
    <citation type="journal article" date="2014" name="FEMS Microbiol. Lett.">
        <title>Draft genomic DNA sequence of the facultatively methylotrophic bacterium Acidomonas methanolica type strain MB58.</title>
        <authorList>
            <person name="Higashiura N."/>
            <person name="Hadano H."/>
            <person name="Hirakawa H."/>
            <person name="Matsutani M."/>
            <person name="Takabe S."/>
            <person name="Matsushita K."/>
            <person name="Azuma Y."/>
        </authorList>
    </citation>
    <scope>NUCLEOTIDE SEQUENCE [LARGE SCALE GENOMIC DNA]</scope>
    <source>
        <strain evidence="6 7">MB58</strain>
    </source>
</reference>
<dbReference type="OrthoDB" id="7056813at2"/>
<dbReference type="SUPFAM" id="SSF46689">
    <property type="entry name" value="Homeodomain-like"/>
    <property type="match status" value="1"/>
</dbReference>
<dbReference type="InterPro" id="IPR025996">
    <property type="entry name" value="MT1864/Rv1816-like_C"/>
</dbReference>
<evidence type="ECO:0000256" key="4">
    <source>
        <dbReference type="PROSITE-ProRule" id="PRU00335"/>
    </source>
</evidence>
<feature type="DNA-binding region" description="H-T-H motif" evidence="4">
    <location>
        <begin position="42"/>
        <end position="61"/>
    </location>
</feature>
<dbReference type="InterPro" id="IPR036271">
    <property type="entry name" value="Tet_transcr_reg_TetR-rel_C_sf"/>
</dbReference>
<dbReference type="GO" id="GO:0003700">
    <property type="term" value="F:DNA-binding transcription factor activity"/>
    <property type="evidence" value="ECO:0007669"/>
    <property type="project" value="TreeGrafter"/>
</dbReference>
<dbReference type="Gene3D" id="1.10.357.10">
    <property type="entry name" value="Tetracycline Repressor, domain 2"/>
    <property type="match status" value="1"/>
</dbReference>
<feature type="domain" description="HTH tetR-type" evidence="5">
    <location>
        <begin position="19"/>
        <end position="79"/>
    </location>
</feature>
<proteinExistence type="predicted"/>
<sequence>MKRNAVSQRPDRRKSYHHGDLRKVLLDTAREEISARGAQSLSMASLARRAGVAQSAPYRHFTDREDLLAAVATDGFEQFTEILLEAASSGDKAEAMKRMAGAYLVFGEKNVELYRLMFASGLVPGSAPDSALQRAAIASFQPLLDRVTASSPESSLTSAHVKWGQLHGLVMLKADGFIEDSIDALIQSLGF</sequence>
<dbReference type="InterPro" id="IPR009057">
    <property type="entry name" value="Homeodomain-like_sf"/>
</dbReference>
<dbReference type="EMBL" id="BAND01000219">
    <property type="protein sequence ID" value="GAJ30684.1"/>
    <property type="molecule type" value="Genomic_DNA"/>
</dbReference>
<keyword evidence="1" id="KW-0805">Transcription regulation</keyword>